<dbReference type="Proteomes" id="UP000318717">
    <property type="component" value="Unassembled WGS sequence"/>
</dbReference>
<dbReference type="AlphaFoldDB" id="A0A4Y3HX24"/>
<comment type="cofactor">
    <cofactor evidence="7">
        <name>Mg(2+)</name>
        <dbReference type="ChEBI" id="CHEBI:18420"/>
    </cofactor>
    <cofactor evidence="7">
        <name>Mn(2+)</name>
        <dbReference type="ChEBI" id="CHEBI:29035"/>
    </cofactor>
</comment>
<feature type="domain" description="Thiamine pyrophosphate enzyme N-terminal TPP-binding" evidence="8">
    <location>
        <begin position="20"/>
        <end position="129"/>
    </location>
</feature>
<dbReference type="GO" id="GO:0009234">
    <property type="term" value="P:menaquinone biosynthetic process"/>
    <property type="evidence" value="ECO:0007669"/>
    <property type="project" value="UniProtKB-UniRule"/>
</dbReference>
<keyword evidence="6 7" id="KW-0464">Manganese</keyword>
<evidence type="ECO:0000256" key="6">
    <source>
        <dbReference type="ARBA" id="ARBA00023211"/>
    </source>
</evidence>
<dbReference type="InterPro" id="IPR012001">
    <property type="entry name" value="Thiamin_PyroP_enz_TPP-bd_dom"/>
</dbReference>
<evidence type="ECO:0000256" key="4">
    <source>
        <dbReference type="ARBA" id="ARBA00022842"/>
    </source>
</evidence>
<keyword evidence="4 7" id="KW-0460">Magnesium</keyword>
<dbReference type="CDD" id="cd02009">
    <property type="entry name" value="TPP_SHCHC_synthase"/>
    <property type="match status" value="1"/>
</dbReference>
<dbReference type="PIRSF" id="PIRSF004983">
    <property type="entry name" value="MenD"/>
    <property type="match status" value="1"/>
</dbReference>
<evidence type="ECO:0000259" key="9">
    <source>
        <dbReference type="Pfam" id="PF16582"/>
    </source>
</evidence>
<evidence type="ECO:0000256" key="1">
    <source>
        <dbReference type="ARBA" id="ARBA00022428"/>
    </source>
</evidence>
<comment type="pathway">
    <text evidence="7">Quinol/quinone metabolism; menaquinone biosynthesis.</text>
</comment>
<keyword evidence="11" id="KW-1185">Reference proteome</keyword>
<dbReference type="HAMAP" id="MF_01659">
    <property type="entry name" value="MenD"/>
    <property type="match status" value="1"/>
</dbReference>
<dbReference type="NCBIfam" id="TIGR00173">
    <property type="entry name" value="menD"/>
    <property type="match status" value="1"/>
</dbReference>
<dbReference type="GO" id="GO:0000287">
    <property type="term" value="F:magnesium ion binding"/>
    <property type="evidence" value="ECO:0007669"/>
    <property type="project" value="UniProtKB-UniRule"/>
</dbReference>
<dbReference type="Pfam" id="PF02776">
    <property type="entry name" value="TPP_enzyme_N"/>
    <property type="match status" value="1"/>
</dbReference>
<accession>A0A4Y3HX24</accession>
<dbReference type="GO" id="GO:0030976">
    <property type="term" value="F:thiamine pyrophosphate binding"/>
    <property type="evidence" value="ECO:0007669"/>
    <property type="project" value="UniProtKB-UniRule"/>
</dbReference>
<dbReference type="InterPro" id="IPR029061">
    <property type="entry name" value="THDP-binding"/>
</dbReference>
<dbReference type="UniPathway" id="UPA01057">
    <property type="reaction ID" value="UER00164"/>
</dbReference>
<dbReference type="EMBL" id="BJLF01000011">
    <property type="protein sequence ID" value="GEA51568.1"/>
    <property type="molecule type" value="Genomic_DNA"/>
</dbReference>
<dbReference type="Gene3D" id="3.40.50.1220">
    <property type="entry name" value="TPP-binding domain"/>
    <property type="match status" value="1"/>
</dbReference>
<dbReference type="InterPro" id="IPR032264">
    <property type="entry name" value="MenD_middle"/>
</dbReference>
<organism evidence="10 11">
    <name type="scientific">Vibrio inusitatus NBRC 102082</name>
    <dbReference type="NCBI Taxonomy" id="1219070"/>
    <lineage>
        <taxon>Bacteria</taxon>
        <taxon>Pseudomonadati</taxon>
        <taxon>Pseudomonadota</taxon>
        <taxon>Gammaproteobacteria</taxon>
        <taxon>Vibrionales</taxon>
        <taxon>Vibrionaceae</taxon>
        <taxon>Vibrio</taxon>
    </lineage>
</organism>
<name>A0A4Y3HX24_9VIBR</name>
<dbReference type="GO" id="GO:0030145">
    <property type="term" value="F:manganese ion binding"/>
    <property type="evidence" value="ECO:0007669"/>
    <property type="project" value="UniProtKB-UniRule"/>
</dbReference>
<dbReference type="UniPathway" id="UPA00079"/>
<comment type="similarity">
    <text evidence="7">Belongs to the TPP enzyme family. MenD subfamily.</text>
</comment>
<comment type="subunit">
    <text evidence="7">Homodimer.</text>
</comment>
<evidence type="ECO:0000256" key="7">
    <source>
        <dbReference type="HAMAP-Rule" id="MF_01659"/>
    </source>
</evidence>
<feature type="domain" description="Menaquinone biosynthesis protein MenD middle" evidence="9">
    <location>
        <begin position="201"/>
        <end position="401"/>
    </location>
</feature>
<comment type="cofactor">
    <cofactor evidence="7">
        <name>thiamine diphosphate</name>
        <dbReference type="ChEBI" id="CHEBI:58937"/>
    </cofactor>
    <text evidence="7">Binds 1 thiamine pyrophosphate per subunit.</text>
</comment>
<dbReference type="Pfam" id="PF16582">
    <property type="entry name" value="TPP_enzyme_M_2"/>
    <property type="match status" value="1"/>
</dbReference>
<evidence type="ECO:0000313" key="11">
    <source>
        <dbReference type="Proteomes" id="UP000318717"/>
    </source>
</evidence>
<keyword evidence="5 7" id="KW-0786">Thiamine pyrophosphate</keyword>
<sequence length="567" mass="62371">MIRLSLDSLSQAQINRVWSAVLLEEATRFGARHVCIAPGSRSTPLALESIQQSNLTVHTHFDERGLGFFALGLAKATQTPVVVVVTSGTAVANLLPAVVEANLTGEKLILMTADRPMQLVGVGANQAIVQQGLFSSHVVSELNLSSPNASINMRWLLSQYDEVLHIQREKGGPVHINCPFPEPLYVDDSPLLSQLDALPLNWLNSNEIFVQREGCTRIDAFAEFLDVHKNKKGLVIIGRLPFEQSIKVKQLAQQLGWPMLCDPQSGISSEWQGYDVWLQNDLAKSQLAQCDLVVQFGARLVSKRLLAFLKLRVMEQDFRAYALLCDEGGSLNPDYLPMQRFPAQWHIDNPMSSQSHGWADDLKPYSELVTRQAGKLCRDDITELEITHRLSEITDGYQLFLGNSLGVRLVDMVSKALNVETYSNRGASGIDGIVATSAGVASGSSKPTLTLIGDTSLLHDLNSLALIADKGCIVLVLNNDGGAIFDMLPVDENHKQRLYQMPHGFQFKRAAQQFGMGYEQPKTWQQLQQVIAGFESSGSRSLLIEVVTPPNEASNHIKALVSAFKGH</sequence>
<evidence type="ECO:0000256" key="3">
    <source>
        <dbReference type="ARBA" id="ARBA00022723"/>
    </source>
</evidence>
<dbReference type="RefSeq" id="WP_141346033.1">
    <property type="nucleotide sequence ID" value="NZ_BJLF01000011.1"/>
</dbReference>
<proteinExistence type="inferred from homology"/>
<dbReference type="EC" id="2.2.1.9" evidence="7"/>
<protein>
    <recommendedName>
        <fullName evidence="7">2-succinyl-5-enolpyruvyl-6-hydroxy-3-cyclohexene-1-carboxylate synthase</fullName>
        <shortName evidence="7">SEPHCHC synthase</shortName>
        <ecNumber evidence="7">2.2.1.9</ecNumber>
    </recommendedName>
    <alternativeName>
        <fullName evidence="7">Menaquinone biosynthesis protein MenD</fullName>
    </alternativeName>
</protein>
<comment type="caution">
    <text evidence="10">The sequence shown here is derived from an EMBL/GenBank/DDBJ whole genome shotgun (WGS) entry which is preliminary data.</text>
</comment>
<keyword evidence="2 7" id="KW-0808">Transferase</keyword>
<evidence type="ECO:0000256" key="5">
    <source>
        <dbReference type="ARBA" id="ARBA00023052"/>
    </source>
</evidence>
<comment type="pathway">
    <text evidence="7">Quinol/quinone metabolism; 1,4-dihydroxy-2-naphthoate biosynthesis; 1,4-dihydroxy-2-naphthoate from chorismate: step 2/7.</text>
</comment>
<dbReference type="CDD" id="cd07037">
    <property type="entry name" value="TPP_PYR_MenD"/>
    <property type="match status" value="1"/>
</dbReference>
<dbReference type="GO" id="GO:0070204">
    <property type="term" value="F:2-succinyl-5-enolpyruvyl-6-hydroxy-3-cyclohexene-1-carboxylic-acid synthase activity"/>
    <property type="evidence" value="ECO:0007669"/>
    <property type="project" value="UniProtKB-UniRule"/>
</dbReference>
<reference evidence="10 11" key="1">
    <citation type="submission" date="2019-06" db="EMBL/GenBank/DDBJ databases">
        <title>Whole genome shotgun sequence of Vibrio inusitatus NBRC 102082.</title>
        <authorList>
            <person name="Hosoyama A."/>
            <person name="Uohara A."/>
            <person name="Ohji S."/>
            <person name="Ichikawa N."/>
        </authorList>
    </citation>
    <scope>NUCLEOTIDE SEQUENCE [LARGE SCALE GENOMIC DNA]</scope>
    <source>
        <strain evidence="10 11">NBRC 102082</strain>
    </source>
</reference>
<dbReference type="Gene3D" id="3.40.50.970">
    <property type="match status" value="2"/>
</dbReference>
<dbReference type="SUPFAM" id="SSF52518">
    <property type="entry name" value="Thiamin diphosphate-binding fold (THDP-binding)"/>
    <property type="match status" value="2"/>
</dbReference>
<evidence type="ECO:0000256" key="2">
    <source>
        <dbReference type="ARBA" id="ARBA00022679"/>
    </source>
</evidence>
<evidence type="ECO:0000313" key="10">
    <source>
        <dbReference type="EMBL" id="GEA51568.1"/>
    </source>
</evidence>
<dbReference type="OrthoDB" id="9791859at2"/>
<dbReference type="InterPro" id="IPR004433">
    <property type="entry name" value="MenaQ_synth_MenD"/>
</dbReference>
<gene>
    <name evidence="7 10" type="primary">menD</name>
    <name evidence="10" type="ORF">VIN01S_23720</name>
</gene>
<keyword evidence="3 7" id="KW-0479">Metal-binding</keyword>
<dbReference type="PANTHER" id="PTHR42916:SF1">
    <property type="entry name" value="PROTEIN PHYLLO, CHLOROPLASTIC"/>
    <property type="match status" value="1"/>
</dbReference>
<dbReference type="PANTHER" id="PTHR42916">
    <property type="entry name" value="2-SUCCINYL-5-ENOLPYRUVYL-6-HYDROXY-3-CYCLOHEXENE-1-CARBOXYLATE SYNTHASE"/>
    <property type="match status" value="1"/>
</dbReference>
<keyword evidence="1 7" id="KW-0474">Menaquinone biosynthesis</keyword>
<comment type="function">
    <text evidence="7">Catalyzes the thiamine diphosphate-dependent decarboxylation of 2-oxoglutarate and the subsequent addition of the resulting succinic semialdehyde-thiamine pyrophosphate anion to isochorismate to yield 2-succinyl-5-enolpyruvyl-6-hydroxy-3-cyclohexene-1-carboxylate (SEPHCHC).</text>
</comment>
<comment type="catalytic activity">
    <reaction evidence="7">
        <text>isochorismate + 2-oxoglutarate + H(+) = 5-enolpyruvoyl-6-hydroxy-2-succinyl-cyclohex-3-ene-1-carboxylate + CO2</text>
        <dbReference type="Rhea" id="RHEA:25593"/>
        <dbReference type="ChEBI" id="CHEBI:15378"/>
        <dbReference type="ChEBI" id="CHEBI:16526"/>
        <dbReference type="ChEBI" id="CHEBI:16810"/>
        <dbReference type="ChEBI" id="CHEBI:29780"/>
        <dbReference type="ChEBI" id="CHEBI:58818"/>
        <dbReference type="EC" id="2.2.1.9"/>
    </reaction>
</comment>
<evidence type="ECO:0000259" key="8">
    <source>
        <dbReference type="Pfam" id="PF02776"/>
    </source>
</evidence>